<dbReference type="HOGENOM" id="CLU_033760_0_0_1"/>
<feature type="region of interest" description="Disordered" evidence="1">
    <location>
        <begin position="72"/>
        <end position="117"/>
    </location>
</feature>
<organism evidence="2">
    <name type="scientific">Oryza nivara</name>
    <name type="common">Indian wild rice</name>
    <name type="synonym">Oryza sativa f. spontanea</name>
    <dbReference type="NCBI Taxonomy" id="4536"/>
    <lineage>
        <taxon>Eukaryota</taxon>
        <taxon>Viridiplantae</taxon>
        <taxon>Streptophyta</taxon>
        <taxon>Embryophyta</taxon>
        <taxon>Tracheophyta</taxon>
        <taxon>Spermatophyta</taxon>
        <taxon>Magnoliopsida</taxon>
        <taxon>Liliopsida</taxon>
        <taxon>Poales</taxon>
        <taxon>Poaceae</taxon>
        <taxon>BOP clade</taxon>
        <taxon>Oryzoideae</taxon>
        <taxon>Oryzeae</taxon>
        <taxon>Oryzinae</taxon>
        <taxon>Oryza</taxon>
    </lineage>
</organism>
<reference evidence="2" key="1">
    <citation type="submission" date="2015-04" db="UniProtKB">
        <authorList>
            <consortium name="EnsemblPlants"/>
        </authorList>
    </citation>
    <scope>IDENTIFICATION</scope>
    <source>
        <strain evidence="2">SL10</strain>
    </source>
</reference>
<proteinExistence type="predicted"/>
<feature type="compositionally biased region" description="Basic residues" evidence="1">
    <location>
        <begin position="76"/>
        <end position="88"/>
    </location>
</feature>
<evidence type="ECO:0000313" key="2">
    <source>
        <dbReference type="EnsemblPlants" id="ONIVA10G01540.1"/>
    </source>
</evidence>
<dbReference type="Proteomes" id="UP000006591">
    <property type="component" value="Chromosome 10"/>
</dbReference>
<evidence type="ECO:0000313" key="3">
    <source>
        <dbReference type="Proteomes" id="UP000006591"/>
    </source>
</evidence>
<accession>A0A0E0IP87</accession>
<protein>
    <submittedName>
        <fullName evidence="2">Uncharacterized protein</fullName>
    </submittedName>
</protein>
<feature type="compositionally biased region" description="Basic residues" evidence="1">
    <location>
        <begin position="103"/>
        <end position="112"/>
    </location>
</feature>
<dbReference type="PANTHER" id="PTHR34660">
    <property type="entry name" value="MYB-LIKE PROTEIN X"/>
    <property type="match status" value="1"/>
</dbReference>
<dbReference type="eggNOG" id="ENOG502R6E3">
    <property type="taxonomic scope" value="Eukaryota"/>
</dbReference>
<reference evidence="2" key="2">
    <citation type="submission" date="2018-04" db="EMBL/GenBank/DDBJ databases">
        <title>OnivRS2 (Oryza nivara Reference Sequence Version 2).</title>
        <authorList>
            <person name="Zhang J."/>
            <person name="Kudrna D."/>
            <person name="Lee S."/>
            <person name="Talag J."/>
            <person name="Rajasekar S."/>
            <person name="Welchert J."/>
            <person name="Hsing Y.-I."/>
            <person name="Wing R.A."/>
        </authorList>
    </citation>
    <scope>NUCLEOTIDE SEQUENCE [LARGE SCALE GENOMIC DNA]</scope>
</reference>
<name>A0A0E0IP87_ORYNI</name>
<dbReference type="OMA" id="KEEQPCR"/>
<dbReference type="PANTHER" id="PTHR34660:SF2">
    <property type="entry name" value="EXPRESSED PROTEIN"/>
    <property type="match status" value="1"/>
</dbReference>
<evidence type="ECO:0000256" key="1">
    <source>
        <dbReference type="SAM" id="MobiDB-lite"/>
    </source>
</evidence>
<feature type="compositionally biased region" description="Polar residues" evidence="1">
    <location>
        <begin position="146"/>
        <end position="160"/>
    </location>
</feature>
<feature type="compositionally biased region" description="Polar residues" evidence="1">
    <location>
        <begin position="168"/>
        <end position="179"/>
    </location>
</feature>
<feature type="region of interest" description="Disordered" evidence="1">
    <location>
        <begin position="136"/>
        <end position="212"/>
    </location>
</feature>
<dbReference type="Gramene" id="ONIVA10G01540.1">
    <property type="protein sequence ID" value="ONIVA10G01540.1"/>
    <property type="gene ID" value="ONIVA10G01540"/>
</dbReference>
<keyword evidence="3" id="KW-1185">Reference proteome</keyword>
<dbReference type="EnsemblPlants" id="ONIVA10G01540.1">
    <property type="protein sequence ID" value="ONIVA10G01540.1"/>
    <property type="gene ID" value="ONIVA10G01540"/>
</dbReference>
<dbReference type="AlphaFoldDB" id="A0A0E0IP87"/>
<dbReference type="STRING" id="4536.A0A0E0IP87"/>
<sequence length="574" mass="64137">MARCFPYTRNPVAESMSSAAAVEPGIDKFILAGSSCSLFEVCKFCCHFALFDSTMGACLHFVLLQKEREMMQKKEKKERKKEKRRQKKAAQLGEKYETDDHHSKHGHKKRKHEGCETVGQETRKVYNVVMEHLEKSSLSEEHEAPSYSQALRCTPESSLDSSKRLRTEVSSSPSQTRNGVNIRVKFTPTNQRRDPEATTGMSMKPRVTEQSPVKETGMDLSMANRKREFQPHVNTVSVVKQVVSQQKNMSIRNGNCLGESRRVSQQHDAKSMQRINMVQRVSTESTPIAAMQRVDLPPSEKVVMQRANPAPTKVMQGVEVAPVKAMQRANPAPTKMMQGVESAPVKSMQRANPASTKVMQEVEATPVKMQIAGHITRSKVFNRESTQVQLGKETGAPLLGGQLNTKRPTLLNKPKVCADPPILLSKPKMLCVEPPGLLNKPKAHVEPPVVKQQQQIVPRAQEEPCSVGSILAAASPVTEAQQSSSDRKSRKAEKKERKLADLFLNWEPSPTQMEDTDVGDQDWLFSCRATPKNNCGTFDGSARCQLTEQLFSLQPRAVHLPDLHMHQMPFVVPF</sequence>